<reference evidence="2" key="1">
    <citation type="journal article" date="2022" name="bioRxiv">
        <title>Sequencing and chromosome-scale assembly of the giantPleurodeles waltlgenome.</title>
        <authorList>
            <person name="Brown T."/>
            <person name="Elewa A."/>
            <person name="Iarovenko S."/>
            <person name="Subramanian E."/>
            <person name="Araus A.J."/>
            <person name="Petzold A."/>
            <person name="Susuki M."/>
            <person name="Suzuki K.-i.T."/>
            <person name="Hayashi T."/>
            <person name="Toyoda A."/>
            <person name="Oliveira C."/>
            <person name="Osipova E."/>
            <person name="Leigh N.D."/>
            <person name="Simon A."/>
            <person name="Yun M.H."/>
        </authorList>
    </citation>
    <scope>NUCLEOTIDE SEQUENCE</scope>
    <source>
        <strain evidence="2">20211129_DDA</strain>
        <tissue evidence="2">Liver</tissue>
    </source>
</reference>
<dbReference type="AlphaFoldDB" id="A0AAV7TU07"/>
<protein>
    <submittedName>
        <fullName evidence="2">Uncharacterized protein</fullName>
    </submittedName>
</protein>
<keyword evidence="3" id="KW-1185">Reference proteome</keyword>
<dbReference type="EMBL" id="JANPWB010000006">
    <property type="protein sequence ID" value="KAJ1179700.1"/>
    <property type="molecule type" value="Genomic_DNA"/>
</dbReference>
<feature type="region of interest" description="Disordered" evidence="1">
    <location>
        <begin position="51"/>
        <end position="73"/>
    </location>
</feature>
<dbReference type="Proteomes" id="UP001066276">
    <property type="component" value="Chromosome 3_2"/>
</dbReference>
<evidence type="ECO:0000256" key="1">
    <source>
        <dbReference type="SAM" id="MobiDB-lite"/>
    </source>
</evidence>
<proteinExistence type="predicted"/>
<evidence type="ECO:0000313" key="3">
    <source>
        <dbReference type="Proteomes" id="UP001066276"/>
    </source>
</evidence>
<name>A0AAV7TU07_PLEWA</name>
<organism evidence="2 3">
    <name type="scientific">Pleurodeles waltl</name>
    <name type="common">Iberian ribbed newt</name>
    <dbReference type="NCBI Taxonomy" id="8319"/>
    <lineage>
        <taxon>Eukaryota</taxon>
        <taxon>Metazoa</taxon>
        <taxon>Chordata</taxon>
        <taxon>Craniata</taxon>
        <taxon>Vertebrata</taxon>
        <taxon>Euteleostomi</taxon>
        <taxon>Amphibia</taxon>
        <taxon>Batrachia</taxon>
        <taxon>Caudata</taxon>
        <taxon>Salamandroidea</taxon>
        <taxon>Salamandridae</taxon>
        <taxon>Pleurodelinae</taxon>
        <taxon>Pleurodeles</taxon>
    </lineage>
</organism>
<feature type="region of interest" description="Disordered" evidence="1">
    <location>
        <begin position="1"/>
        <end position="37"/>
    </location>
</feature>
<feature type="compositionally biased region" description="Basic residues" evidence="1">
    <location>
        <begin position="61"/>
        <end position="73"/>
    </location>
</feature>
<evidence type="ECO:0000313" key="2">
    <source>
        <dbReference type="EMBL" id="KAJ1179700.1"/>
    </source>
</evidence>
<accession>A0AAV7TU07</accession>
<gene>
    <name evidence="2" type="ORF">NDU88_004934</name>
</gene>
<sequence>MSPEARLQAPDRPEQTVRAASSPTAAPVEHRAPHSGLFSRERVLALQTACGQHKFPSKPPQRPRSRPPHTVRA</sequence>
<comment type="caution">
    <text evidence="2">The sequence shown here is derived from an EMBL/GenBank/DDBJ whole genome shotgun (WGS) entry which is preliminary data.</text>
</comment>